<reference evidence="2 3" key="1">
    <citation type="submission" date="2014-04" db="EMBL/GenBank/DDBJ databases">
        <authorList>
            <consortium name="DOE Joint Genome Institute"/>
            <person name="Kuo A."/>
            <person name="Girlanda M."/>
            <person name="Perotto S."/>
            <person name="Kohler A."/>
            <person name="Nagy L.G."/>
            <person name="Floudas D."/>
            <person name="Copeland A."/>
            <person name="Barry K.W."/>
            <person name="Cichocki N."/>
            <person name="Veneault-Fourrey C."/>
            <person name="LaButti K."/>
            <person name="Lindquist E.A."/>
            <person name="Lipzen A."/>
            <person name="Lundell T."/>
            <person name="Morin E."/>
            <person name="Murat C."/>
            <person name="Sun H."/>
            <person name="Tunlid A."/>
            <person name="Henrissat B."/>
            <person name="Grigoriev I.V."/>
            <person name="Hibbett D.S."/>
            <person name="Martin F."/>
            <person name="Nordberg H.P."/>
            <person name="Cantor M.N."/>
            <person name="Hua S.X."/>
        </authorList>
    </citation>
    <scope>NUCLEOTIDE SEQUENCE [LARGE SCALE GENOMIC DNA]</scope>
    <source>
        <strain evidence="2 3">MUT 4182</strain>
    </source>
</reference>
<evidence type="ECO:0000313" key="2">
    <source>
        <dbReference type="EMBL" id="KIO19350.1"/>
    </source>
</evidence>
<dbReference type="HOGENOM" id="CLU_1176167_0_0_1"/>
<feature type="compositionally biased region" description="Polar residues" evidence="1">
    <location>
        <begin position="111"/>
        <end position="123"/>
    </location>
</feature>
<keyword evidence="3" id="KW-1185">Reference proteome</keyword>
<sequence>MDPVTISALAECGEIEGGQFLALMKRCNNNVVQTVFETIDEATLEAFLMQSDDFQPLLDLAIGALGAELLQIRVKQWLAKASQARAKNEVVRCSRIIKIIASHTSSASASLKQPSTSVRTSNDLAPPAGPPKVLSSAQPIAAPASSLVPKPKSTTSLPTPSLDPRSAHEVSDPKTPSSAPASPPLAPMQADVPRTAQPFPLEALPKCLFAKITPSSHSSTTGRFLGWAASATLLKP</sequence>
<organism evidence="2 3">
    <name type="scientific">Tulasnella calospora MUT 4182</name>
    <dbReference type="NCBI Taxonomy" id="1051891"/>
    <lineage>
        <taxon>Eukaryota</taxon>
        <taxon>Fungi</taxon>
        <taxon>Dikarya</taxon>
        <taxon>Basidiomycota</taxon>
        <taxon>Agaricomycotina</taxon>
        <taxon>Agaricomycetes</taxon>
        <taxon>Cantharellales</taxon>
        <taxon>Tulasnellaceae</taxon>
        <taxon>Tulasnella</taxon>
    </lineage>
</organism>
<dbReference type="AlphaFoldDB" id="A0A0C3PWG0"/>
<protein>
    <submittedName>
        <fullName evidence="2">Uncharacterized protein</fullName>
    </submittedName>
</protein>
<reference evidence="3" key="2">
    <citation type="submission" date="2015-01" db="EMBL/GenBank/DDBJ databases">
        <title>Evolutionary Origins and Diversification of the Mycorrhizal Mutualists.</title>
        <authorList>
            <consortium name="DOE Joint Genome Institute"/>
            <consortium name="Mycorrhizal Genomics Consortium"/>
            <person name="Kohler A."/>
            <person name="Kuo A."/>
            <person name="Nagy L.G."/>
            <person name="Floudas D."/>
            <person name="Copeland A."/>
            <person name="Barry K.W."/>
            <person name="Cichocki N."/>
            <person name="Veneault-Fourrey C."/>
            <person name="LaButti K."/>
            <person name="Lindquist E.A."/>
            <person name="Lipzen A."/>
            <person name="Lundell T."/>
            <person name="Morin E."/>
            <person name="Murat C."/>
            <person name="Riley R."/>
            <person name="Ohm R."/>
            <person name="Sun H."/>
            <person name="Tunlid A."/>
            <person name="Henrissat B."/>
            <person name="Grigoriev I.V."/>
            <person name="Hibbett D.S."/>
            <person name="Martin F."/>
        </authorList>
    </citation>
    <scope>NUCLEOTIDE SEQUENCE [LARGE SCALE GENOMIC DNA]</scope>
    <source>
        <strain evidence="3">MUT 4182</strain>
    </source>
</reference>
<dbReference type="Proteomes" id="UP000054248">
    <property type="component" value="Unassembled WGS sequence"/>
</dbReference>
<dbReference type="EMBL" id="KN823227">
    <property type="protein sequence ID" value="KIO19350.1"/>
    <property type="molecule type" value="Genomic_DNA"/>
</dbReference>
<evidence type="ECO:0000313" key="3">
    <source>
        <dbReference type="Proteomes" id="UP000054248"/>
    </source>
</evidence>
<feature type="region of interest" description="Disordered" evidence="1">
    <location>
        <begin position="110"/>
        <end position="196"/>
    </location>
</feature>
<dbReference type="OrthoDB" id="3321225at2759"/>
<accession>A0A0C3PWG0</accession>
<evidence type="ECO:0000256" key="1">
    <source>
        <dbReference type="SAM" id="MobiDB-lite"/>
    </source>
</evidence>
<name>A0A0C3PWG0_9AGAM</name>
<proteinExistence type="predicted"/>
<feature type="compositionally biased region" description="Low complexity" evidence="1">
    <location>
        <begin position="135"/>
        <end position="162"/>
    </location>
</feature>
<gene>
    <name evidence="2" type="ORF">M407DRAFT_11442</name>
</gene>